<feature type="region of interest" description="Disordered" evidence="6">
    <location>
        <begin position="60"/>
        <end position="79"/>
    </location>
</feature>
<feature type="domain" description="C2H2-type" evidence="7">
    <location>
        <begin position="249"/>
        <end position="273"/>
    </location>
</feature>
<dbReference type="PANTHER" id="PTHR24403">
    <property type="entry name" value="ZINC FINGER PROTEIN"/>
    <property type="match status" value="1"/>
</dbReference>
<evidence type="ECO:0000313" key="9">
    <source>
        <dbReference type="Proteomes" id="UP001328107"/>
    </source>
</evidence>
<feature type="non-terminal residue" evidence="8">
    <location>
        <position position="1"/>
    </location>
</feature>
<dbReference type="InterPro" id="IPR036236">
    <property type="entry name" value="Znf_C2H2_sf"/>
</dbReference>
<dbReference type="Pfam" id="PF00096">
    <property type="entry name" value="zf-C2H2"/>
    <property type="match status" value="2"/>
</dbReference>
<evidence type="ECO:0000256" key="5">
    <source>
        <dbReference type="PROSITE-ProRule" id="PRU00042"/>
    </source>
</evidence>
<comment type="caution">
    <text evidence="8">The sequence shown here is derived from an EMBL/GenBank/DDBJ whole genome shotgun (WGS) entry which is preliminary data.</text>
</comment>
<dbReference type="InterPro" id="IPR013087">
    <property type="entry name" value="Znf_C2H2_type"/>
</dbReference>
<organism evidence="8 9">
    <name type="scientific">Pristionchus mayeri</name>
    <dbReference type="NCBI Taxonomy" id="1317129"/>
    <lineage>
        <taxon>Eukaryota</taxon>
        <taxon>Metazoa</taxon>
        <taxon>Ecdysozoa</taxon>
        <taxon>Nematoda</taxon>
        <taxon>Chromadorea</taxon>
        <taxon>Rhabditida</taxon>
        <taxon>Rhabditina</taxon>
        <taxon>Diplogasteromorpha</taxon>
        <taxon>Diplogasteroidea</taxon>
        <taxon>Neodiplogasteridae</taxon>
        <taxon>Pristionchus</taxon>
    </lineage>
</organism>
<evidence type="ECO:0000256" key="1">
    <source>
        <dbReference type="ARBA" id="ARBA00022723"/>
    </source>
</evidence>
<keyword evidence="1" id="KW-0479">Metal-binding</keyword>
<dbReference type="SUPFAM" id="SSF57667">
    <property type="entry name" value="beta-beta-alpha zinc fingers"/>
    <property type="match status" value="1"/>
</dbReference>
<keyword evidence="9" id="KW-1185">Reference proteome</keyword>
<dbReference type="SMART" id="SM00355">
    <property type="entry name" value="ZnF_C2H2"/>
    <property type="match status" value="3"/>
</dbReference>
<dbReference type="PROSITE" id="PS00028">
    <property type="entry name" value="ZINC_FINGER_C2H2_1"/>
    <property type="match status" value="1"/>
</dbReference>
<evidence type="ECO:0000256" key="2">
    <source>
        <dbReference type="ARBA" id="ARBA00022737"/>
    </source>
</evidence>
<dbReference type="PROSITE" id="PS50157">
    <property type="entry name" value="ZINC_FINGER_C2H2_2"/>
    <property type="match status" value="2"/>
</dbReference>
<gene>
    <name evidence="8" type="ORF">PMAYCL1PPCAC_04408</name>
</gene>
<evidence type="ECO:0000259" key="7">
    <source>
        <dbReference type="PROSITE" id="PS50157"/>
    </source>
</evidence>
<feature type="compositionally biased region" description="Basic and acidic residues" evidence="6">
    <location>
        <begin position="69"/>
        <end position="79"/>
    </location>
</feature>
<reference evidence="9" key="1">
    <citation type="submission" date="2022-10" db="EMBL/GenBank/DDBJ databases">
        <title>Genome assembly of Pristionchus species.</title>
        <authorList>
            <person name="Yoshida K."/>
            <person name="Sommer R.J."/>
        </authorList>
    </citation>
    <scope>NUCLEOTIDE SEQUENCE [LARGE SCALE GENOMIC DNA]</scope>
    <source>
        <strain evidence="9">RS5460</strain>
    </source>
</reference>
<sequence length="273" mass="30671">QSVRDLKELLQNDRDFVKNKDSKEPVPLIHALRELVYGLVDSLGAMFDLLAVRKVEVPKEVSRPNGIPSDERGHQDADTNGVIKEEVMDAHLFDDMMNITVPKDEEEDQLNNVGMDGAVLVAGFESMEDMGREYETVTRYEDYEQRSQEVKRRRVSVRSIRCKSEEGYIPSTNADAHSIQGTPRGLVTPALRRKNACDVCPFIASSPVNLVSHMCSHTGERPFKCPVDNCSTACTSKGNLFRHIGDVHKQCRTCNETFRTAAELKGHIKKEGH</sequence>
<dbReference type="Proteomes" id="UP001328107">
    <property type="component" value="Unassembled WGS sequence"/>
</dbReference>
<dbReference type="AlphaFoldDB" id="A0AAN4Z926"/>
<accession>A0AAN4Z926</accession>
<evidence type="ECO:0000256" key="4">
    <source>
        <dbReference type="ARBA" id="ARBA00022833"/>
    </source>
</evidence>
<evidence type="ECO:0000256" key="3">
    <source>
        <dbReference type="ARBA" id="ARBA00022771"/>
    </source>
</evidence>
<dbReference type="GO" id="GO:0005634">
    <property type="term" value="C:nucleus"/>
    <property type="evidence" value="ECO:0007669"/>
    <property type="project" value="TreeGrafter"/>
</dbReference>
<dbReference type="EMBL" id="BTRK01000001">
    <property type="protein sequence ID" value="GMR34213.1"/>
    <property type="molecule type" value="Genomic_DNA"/>
</dbReference>
<name>A0AAN4Z926_9BILA</name>
<dbReference type="Gene3D" id="3.30.160.60">
    <property type="entry name" value="Classic Zinc Finger"/>
    <property type="match status" value="2"/>
</dbReference>
<evidence type="ECO:0000256" key="6">
    <source>
        <dbReference type="SAM" id="MobiDB-lite"/>
    </source>
</evidence>
<protein>
    <recommendedName>
        <fullName evidence="7">C2H2-type domain-containing protein</fullName>
    </recommendedName>
</protein>
<keyword evidence="2" id="KW-0677">Repeat</keyword>
<dbReference type="GO" id="GO:0008270">
    <property type="term" value="F:zinc ion binding"/>
    <property type="evidence" value="ECO:0007669"/>
    <property type="project" value="UniProtKB-KW"/>
</dbReference>
<keyword evidence="4" id="KW-0862">Zinc</keyword>
<proteinExistence type="predicted"/>
<dbReference type="PANTHER" id="PTHR24403:SF67">
    <property type="entry name" value="FI01116P-RELATED"/>
    <property type="match status" value="1"/>
</dbReference>
<dbReference type="InterPro" id="IPR050688">
    <property type="entry name" value="Zinc_finger/UBP_domain"/>
</dbReference>
<feature type="domain" description="C2H2-type" evidence="7">
    <location>
        <begin position="195"/>
        <end position="222"/>
    </location>
</feature>
<keyword evidence="3 5" id="KW-0863">Zinc-finger</keyword>
<evidence type="ECO:0000313" key="8">
    <source>
        <dbReference type="EMBL" id="GMR34213.1"/>
    </source>
</evidence>
<dbReference type="GO" id="GO:0045944">
    <property type="term" value="P:positive regulation of transcription by RNA polymerase II"/>
    <property type="evidence" value="ECO:0007669"/>
    <property type="project" value="TreeGrafter"/>
</dbReference>